<dbReference type="InterPro" id="IPR025332">
    <property type="entry name" value="DUF4238"/>
</dbReference>
<evidence type="ECO:0000313" key="2">
    <source>
        <dbReference type="EMBL" id="KAJ3512341.1"/>
    </source>
</evidence>
<gene>
    <name evidence="2" type="ORF">NLJ89_g3571</name>
</gene>
<keyword evidence="1" id="KW-0175">Coiled coil</keyword>
<name>A0A9W8MY92_9AGAR</name>
<evidence type="ECO:0008006" key="4">
    <source>
        <dbReference type="Google" id="ProtNLM"/>
    </source>
</evidence>
<keyword evidence="3" id="KW-1185">Reference proteome</keyword>
<sequence>MPAPSDNVLPKDQYQHYIPRFILRYFQDAQIRPRNKKERQKNFHKARKTGVDTDTIMMYDVTTQTLEPRPIGKVYGIVNMYRDGRNADNVDHLEQGLARLENDAARTIRNIHSAIEARQQEIRMKRKELETIRKFTYLMHYRRTSLVSSYFDENDPDNKPIREYLKNLRQKHNLQKKDDVWLFGLKYVLDTPHHKIVGTGEAIQERYGGPKGMAAMLATRVDPDIENFQAVDYTAMADANFLGIWEAAEDEEFVVGSNSFGLWEGAIDAIPGLHRLFIVSPKIALVLRQNLVRDPEMLNRIKAQAHTSSILIDIPMSGATSTYANYQPPPWRDSPGYLEEAGRALWKYRQTPEAQEDIFTFIPTRLTREQTYAVNQIILIHLSHDGNVTFASPNAMRKTLEHHLRSNRLPYAGESKYLVRSLLGLLSESVVPKGPNPLTSSALLPRSDVDIVLHSIANGTIEFHSDYDRAYRAYHLATDDVTKYNQSSSEIHQMTARAILRMKEILPPLPYAHRHMYFPFLSRNIVKELPKEESELFFALVGHQVDVLKVGPPGEDTLSRIKYGAAIIGFTHWLAENRPKVLIDLLSFWVKIVL</sequence>
<dbReference type="OrthoDB" id="5340163at2759"/>
<dbReference type="Proteomes" id="UP001148786">
    <property type="component" value="Unassembled WGS sequence"/>
</dbReference>
<protein>
    <recommendedName>
        <fullName evidence="4">DUF4238 domain-containing protein</fullName>
    </recommendedName>
</protein>
<proteinExistence type="predicted"/>
<dbReference type="EMBL" id="JANKHO010000264">
    <property type="protein sequence ID" value="KAJ3512341.1"/>
    <property type="molecule type" value="Genomic_DNA"/>
</dbReference>
<dbReference type="AlphaFoldDB" id="A0A9W8MY92"/>
<feature type="coiled-coil region" evidence="1">
    <location>
        <begin position="90"/>
        <end position="117"/>
    </location>
</feature>
<evidence type="ECO:0000313" key="3">
    <source>
        <dbReference type="Proteomes" id="UP001148786"/>
    </source>
</evidence>
<reference evidence="2" key="1">
    <citation type="submission" date="2022-07" db="EMBL/GenBank/DDBJ databases">
        <title>Genome Sequence of Agrocybe chaxingu.</title>
        <authorList>
            <person name="Buettner E."/>
        </authorList>
    </citation>
    <scope>NUCLEOTIDE SEQUENCE</scope>
    <source>
        <strain evidence="2">MP-N11</strain>
    </source>
</reference>
<evidence type="ECO:0000256" key="1">
    <source>
        <dbReference type="SAM" id="Coils"/>
    </source>
</evidence>
<dbReference type="Pfam" id="PF14022">
    <property type="entry name" value="DUF4238"/>
    <property type="match status" value="1"/>
</dbReference>
<accession>A0A9W8MY92</accession>
<comment type="caution">
    <text evidence="2">The sequence shown here is derived from an EMBL/GenBank/DDBJ whole genome shotgun (WGS) entry which is preliminary data.</text>
</comment>
<organism evidence="2 3">
    <name type="scientific">Agrocybe chaxingu</name>
    <dbReference type="NCBI Taxonomy" id="84603"/>
    <lineage>
        <taxon>Eukaryota</taxon>
        <taxon>Fungi</taxon>
        <taxon>Dikarya</taxon>
        <taxon>Basidiomycota</taxon>
        <taxon>Agaricomycotina</taxon>
        <taxon>Agaricomycetes</taxon>
        <taxon>Agaricomycetidae</taxon>
        <taxon>Agaricales</taxon>
        <taxon>Agaricineae</taxon>
        <taxon>Strophariaceae</taxon>
        <taxon>Agrocybe</taxon>
    </lineage>
</organism>